<accession>A0ABT5VFG8</accession>
<evidence type="ECO:0008006" key="3">
    <source>
        <dbReference type="Google" id="ProtNLM"/>
    </source>
</evidence>
<dbReference type="EMBL" id="JAOTPO010000008">
    <property type="protein sequence ID" value="MDE5414202.1"/>
    <property type="molecule type" value="Genomic_DNA"/>
</dbReference>
<dbReference type="Proteomes" id="UP001148125">
    <property type="component" value="Unassembled WGS sequence"/>
</dbReference>
<sequence length="237" mass="26406">MRVVALAFVGIPSSTKNTKSFFIELTHPQRLFLRVALSHVTSAAGPKSEQRLETEKEAILEQNSVQMSEEEIRMIENYLRDTSQFVSADSSVTPVDYGKPHFDDYRKVLGNPNSDVGMLAGGHLTTGVTNFLLDDILTLTNPEAGLGEKALAAGFILVKPAKIVDKGLDLSRVKRVDGGGKGIDNGYNYWNKTTHFKNMKVYQRDDIINPNMKDSRGRTNHERMKKGLVHLVQMESL</sequence>
<comment type="caution">
    <text evidence="1">The sequence shown here is derived from an EMBL/GenBank/DDBJ whole genome shotgun (WGS) entry which is preliminary data.</text>
</comment>
<reference evidence="1" key="1">
    <citation type="submission" date="2024-05" db="EMBL/GenBank/DDBJ databases">
        <title>Alkalihalobacillus sp. strain MEB203 novel alkaliphilic bacterium from Lonar Lake, India.</title>
        <authorList>
            <person name="Joshi A."/>
            <person name="Thite S."/>
            <person name="Mengade P."/>
        </authorList>
    </citation>
    <scope>NUCLEOTIDE SEQUENCE</scope>
    <source>
        <strain evidence="1">MEB 203</strain>
    </source>
</reference>
<evidence type="ECO:0000313" key="1">
    <source>
        <dbReference type="EMBL" id="MDE5414202.1"/>
    </source>
</evidence>
<gene>
    <name evidence="1" type="ORF">N7Z68_12535</name>
</gene>
<protein>
    <recommendedName>
        <fullName evidence="3">Pre-toxin TG domain-containing protein</fullName>
    </recommendedName>
</protein>
<keyword evidence="2" id="KW-1185">Reference proteome</keyword>
<organism evidence="1 2">
    <name type="scientific">Alkalihalobacterium chitinilyticum</name>
    <dbReference type="NCBI Taxonomy" id="2980103"/>
    <lineage>
        <taxon>Bacteria</taxon>
        <taxon>Bacillati</taxon>
        <taxon>Bacillota</taxon>
        <taxon>Bacilli</taxon>
        <taxon>Bacillales</taxon>
        <taxon>Bacillaceae</taxon>
        <taxon>Alkalihalobacterium</taxon>
    </lineage>
</organism>
<proteinExistence type="predicted"/>
<evidence type="ECO:0000313" key="2">
    <source>
        <dbReference type="Proteomes" id="UP001148125"/>
    </source>
</evidence>
<dbReference type="RefSeq" id="WP_275118816.1">
    <property type="nucleotide sequence ID" value="NZ_JAOTPO010000008.1"/>
</dbReference>
<name>A0ABT5VFG8_9BACI</name>